<evidence type="ECO:0000256" key="12">
    <source>
        <dbReference type="ARBA" id="ARBA00023136"/>
    </source>
</evidence>
<evidence type="ECO:0000256" key="5">
    <source>
        <dbReference type="ARBA" id="ARBA00014962"/>
    </source>
</evidence>
<dbReference type="PANTHER" id="PTHR33909:SF1">
    <property type="entry name" value="SEC TRANSLOCON ACCESSORY COMPLEX SUBUNIT YAJC"/>
    <property type="match status" value="1"/>
</dbReference>
<comment type="caution">
    <text evidence="14">The sequence shown here is derived from an EMBL/GenBank/DDBJ whole genome shotgun (WGS) entry which is preliminary data.</text>
</comment>
<dbReference type="InterPro" id="IPR003849">
    <property type="entry name" value="Preprotein_translocase_YajC"/>
</dbReference>
<keyword evidence="7" id="KW-1003">Cell membrane</keyword>
<evidence type="ECO:0000313" key="14">
    <source>
        <dbReference type="EMBL" id="TBW34285.1"/>
    </source>
</evidence>
<keyword evidence="15" id="KW-1185">Reference proteome</keyword>
<keyword evidence="6" id="KW-0813">Transport</keyword>
<evidence type="ECO:0000313" key="15">
    <source>
        <dbReference type="Proteomes" id="UP000292781"/>
    </source>
</evidence>
<keyword evidence="10 13" id="KW-1133">Transmembrane helix</keyword>
<comment type="function">
    <text evidence="1">The SecYEG-SecDF-YajC-YidC holo-translocon (HTL) protein secretase/insertase is a supercomplex required for protein secretion, insertion of proteins into membranes, and assembly of membrane protein complexes. While the SecYEG complex is essential for assembly of a number of proteins and complexes, the SecDF-YajC-YidC subcomplex facilitates these functions.</text>
</comment>
<reference evidence="14 15" key="1">
    <citation type="submission" date="2019-02" db="EMBL/GenBank/DDBJ databases">
        <title>Siculibacillus lacustris gen. nov., sp. nov., a new rosette-forming bacterium isolated from a freshwater crater lake (Lake St. Ana, Romania).</title>
        <authorList>
            <person name="Felfoldi T."/>
            <person name="Marton Z."/>
            <person name="Szabo A."/>
            <person name="Mentes A."/>
            <person name="Boka K."/>
            <person name="Marialigeti K."/>
            <person name="Mathe I."/>
            <person name="Koncz M."/>
            <person name="Schumann P."/>
            <person name="Toth E."/>
        </authorList>
    </citation>
    <scope>NUCLEOTIDE SEQUENCE [LARGE SCALE GENOMIC DNA]</scope>
    <source>
        <strain evidence="14 15">SA-279</strain>
    </source>
</reference>
<dbReference type="EMBL" id="SJFN01000035">
    <property type="protein sequence ID" value="TBW34285.1"/>
    <property type="molecule type" value="Genomic_DNA"/>
</dbReference>
<evidence type="ECO:0000256" key="8">
    <source>
        <dbReference type="ARBA" id="ARBA00022692"/>
    </source>
</evidence>
<evidence type="ECO:0000256" key="13">
    <source>
        <dbReference type="SAM" id="Phobius"/>
    </source>
</evidence>
<organism evidence="14 15">
    <name type="scientific">Siculibacillus lacustris</name>
    <dbReference type="NCBI Taxonomy" id="1549641"/>
    <lineage>
        <taxon>Bacteria</taxon>
        <taxon>Pseudomonadati</taxon>
        <taxon>Pseudomonadota</taxon>
        <taxon>Alphaproteobacteria</taxon>
        <taxon>Hyphomicrobiales</taxon>
        <taxon>Ancalomicrobiaceae</taxon>
        <taxon>Siculibacillus</taxon>
    </lineage>
</organism>
<keyword evidence="8 13" id="KW-0812">Transmembrane</keyword>
<dbReference type="Pfam" id="PF02699">
    <property type="entry name" value="YajC"/>
    <property type="match status" value="1"/>
</dbReference>
<dbReference type="GO" id="GO:0005886">
    <property type="term" value="C:plasma membrane"/>
    <property type="evidence" value="ECO:0007669"/>
    <property type="project" value="UniProtKB-SubCell"/>
</dbReference>
<keyword evidence="11" id="KW-0811">Translocation</keyword>
<accession>A0A4Q9VGV4</accession>
<comment type="subcellular location">
    <subcellularLocation>
        <location evidence="2">Cell membrane</location>
        <topology evidence="2">Single-pass membrane protein</topology>
    </subcellularLocation>
</comment>
<gene>
    <name evidence="14" type="primary">yajC</name>
    <name evidence="14" type="ORF">EYW49_18545</name>
</gene>
<dbReference type="Proteomes" id="UP000292781">
    <property type="component" value="Unassembled WGS sequence"/>
</dbReference>
<evidence type="ECO:0000256" key="10">
    <source>
        <dbReference type="ARBA" id="ARBA00022989"/>
    </source>
</evidence>
<evidence type="ECO:0000256" key="7">
    <source>
        <dbReference type="ARBA" id="ARBA00022475"/>
    </source>
</evidence>
<dbReference type="PANTHER" id="PTHR33909">
    <property type="entry name" value="SEC TRANSLOCON ACCESSORY COMPLEX SUBUNIT YAJC"/>
    <property type="match status" value="1"/>
</dbReference>
<evidence type="ECO:0000256" key="2">
    <source>
        <dbReference type="ARBA" id="ARBA00004162"/>
    </source>
</evidence>
<dbReference type="PRINTS" id="PR01853">
    <property type="entry name" value="YAJCTRNLCASE"/>
</dbReference>
<evidence type="ECO:0000256" key="4">
    <source>
        <dbReference type="ARBA" id="ARBA00011718"/>
    </source>
</evidence>
<proteinExistence type="inferred from homology"/>
<name>A0A4Q9VGV4_9HYPH</name>
<keyword evidence="9" id="KW-0653">Protein transport</keyword>
<sequence length="117" mass="12507">MFVTPAYAQSVGAAGGAGDILMSLVPFAFILVIMWVMVIRPQRQRQKAHEELVKNLRRGDIVVAAGGIIAKVSKVVGDAEVEVEIAEGVKIRVVRSTVTEVRAKGEPAKAKPEAANE</sequence>
<dbReference type="RefSeq" id="WP_131311124.1">
    <property type="nucleotide sequence ID" value="NZ_SJFN01000035.1"/>
</dbReference>
<feature type="transmembrane region" description="Helical" evidence="13">
    <location>
        <begin position="20"/>
        <end position="39"/>
    </location>
</feature>
<dbReference type="SMART" id="SM01323">
    <property type="entry name" value="YajC"/>
    <property type="match status" value="1"/>
</dbReference>
<protein>
    <recommendedName>
        <fullName evidence="5">Sec translocon accessory complex subunit YajC</fullName>
    </recommendedName>
</protein>
<evidence type="ECO:0000256" key="1">
    <source>
        <dbReference type="ARBA" id="ARBA00002061"/>
    </source>
</evidence>
<evidence type="ECO:0000256" key="9">
    <source>
        <dbReference type="ARBA" id="ARBA00022927"/>
    </source>
</evidence>
<evidence type="ECO:0000256" key="3">
    <source>
        <dbReference type="ARBA" id="ARBA00006742"/>
    </source>
</evidence>
<dbReference type="OrthoDB" id="9811406at2"/>
<comment type="subunit">
    <text evidence="4">Part of the SecDF-YidC-YajC translocase complex. The SecDF-YidC-YajC translocase forms a supercomplex with SecYEG, called the holo-translocon (HTL).</text>
</comment>
<evidence type="ECO:0000256" key="11">
    <source>
        <dbReference type="ARBA" id="ARBA00023010"/>
    </source>
</evidence>
<comment type="similarity">
    <text evidence="3">Belongs to the YajC family.</text>
</comment>
<keyword evidence="12 13" id="KW-0472">Membrane</keyword>
<dbReference type="NCBIfam" id="TIGR00739">
    <property type="entry name" value="yajC"/>
    <property type="match status" value="1"/>
</dbReference>
<evidence type="ECO:0000256" key="6">
    <source>
        <dbReference type="ARBA" id="ARBA00022448"/>
    </source>
</evidence>
<dbReference type="AlphaFoldDB" id="A0A4Q9VGV4"/>
<dbReference type="GO" id="GO:0015031">
    <property type="term" value="P:protein transport"/>
    <property type="evidence" value="ECO:0007669"/>
    <property type="project" value="UniProtKB-KW"/>
</dbReference>